<protein>
    <submittedName>
        <fullName evidence="1">Uncharacterized protein</fullName>
    </submittedName>
</protein>
<dbReference type="EMBL" id="CM023481">
    <property type="protein sequence ID" value="KAH6945466.1"/>
    <property type="molecule type" value="Genomic_DNA"/>
</dbReference>
<proteinExistence type="predicted"/>
<dbReference type="Proteomes" id="UP000821845">
    <property type="component" value="Chromosome 1"/>
</dbReference>
<evidence type="ECO:0000313" key="2">
    <source>
        <dbReference type="Proteomes" id="UP000821845"/>
    </source>
</evidence>
<comment type="caution">
    <text evidence="1">The sequence shown here is derived from an EMBL/GenBank/DDBJ whole genome shotgun (WGS) entry which is preliminary data.</text>
</comment>
<sequence>MHDILRGGAECVLRQVLGGLVSSVLLSARDLQELSKFEYGPNDLKNKPVAVSVAFTTGSAMLTGTASSKWCLLRFIPLILGGKLPESDEDWELLLQFR</sequence>
<keyword evidence="2" id="KW-1185">Reference proteome</keyword>
<name>A0ACB7TE83_HYAAI</name>
<accession>A0ACB7TE83</accession>
<organism evidence="1 2">
    <name type="scientific">Hyalomma asiaticum</name>
    <name type="common">Tick</name>
    <dbReference type="NCBI Taxonomy" id="266040"/>
    <lineage>
        <taxon>Eukaryota</taxon>
        <taxon>Metazoa</taxon>
        <taxon>Ecdysozoa</taxon>
        <taxon>Arthropoda</taxon>
        <taxon>Chelicerata</taxon>
        <taxon>Arachnida</taxon>
        <taxon>Acari</taxon>
        <taxon>Parasitiformes</taxon>
        <taxon>Ixodida</taxon>
        <taxon>Ixodoidea</taxon>
        <taxon>Ixodidae</taxon>
        <taxon>Hyalomminae</taxon>
        <taxon>Hyalomma</taxon>
    </lineage>
</organism>
<gene>
    <name evidence="1" type="ORF">HPB50_008685</name>
</gene>
<reference evidence="1" key="1">
    <citation type="submission" date="2020-05" db="EMBL/GenBank/DDBJ databases">
        <title>Large-scale comparative analyses of tick genomes elucidate their genetic diversity and vector capacities.</title>
        <authorList>
            <person name="Jia N."/>
            <person name="Wang J."/>
            <person name="Shi W."/>
            <person name="Du L."/>
            <person name="Sun Y."/>
            <person name="Zhan W."/>
            <person name="Jiang J."/>
            <person name="Wang Q."/>
            <person name="Zhang B."/>
            <person name="Ji P."/>
            <person name="Sakyi L.B."/>
            <person name="Cui X."/>
            <person name="Yuan T."/>
            <person name="Jiang B."/>
            <person name="Yang W."/>
            <person name="Lam T.T.-Y."/>
            <person name="Chang Q."/>
            <person name="Ding S."/>
            <person name="Wang X."/>
            <person name="Zhu J."/>
            <person name="Ruan X."/>
            <person name="Zhao L."/>
            <person name="Wei J."/>
            <person name="Que T."/>
            <person name="Du C."/>
            <person name="Cheng J."/>
            <person name="Dai P."/>
            <person name="Han X."/>
            <person name="Huang E."/>
            <person name="Gao Y."/>
            <person name="Liu J."/>
            <person name="Shao H."/>
            <person name="Ye R."/>
            <person name="Li L."/>
            <person name="Wei W."/>
            <person name="Wang X."/>
            <person name="Wang C."/>
            <person name="Yang T."/>
            <person name="Huo Q."/>
            <person name="Li W."/>
            <person name="Guo W."/>
            <person name="Chen H."/>
            <person name="Zhou L."/>
            <person name="Ni X."/>
            <person name="Tian J."/>
            <person name="Zhou Y."/>
            <person name="Sheng Y."/>
            <person name="Liu T."/>
            <person name="Pan Y."/>
            <person name="Xia L."/>
            <person name="Li J."/>
            <person name="Zhao F."/>
            <person name="Cao W."/>
        </authorList>
    </citation>
    <scope>NUCLEOTIDE SEQUENCE</scope>
    <source>
        <strain evidence="1">Hyas-2018</strain>
    </source>
</reference>
<evidence type="ECO:0000313" key="1">
    <source>
        <dbReference type="EMBL" id="KAH6945466.1"/>
    </source>
</evidence>